<proteinExistence type="predicted"/>
<organism evidence="3 4">
    <name type="scientific">Kibdelosporangium lantanae</name>
    <dbReference type="NCBI Taxonomy" id="1497396"/>
    <lineage>
        <taxon>Bacteria</taxon>
        <taxon>Bacillati</taxon>
        <taxon>Actinomycetota</taxon>
        <taxon>Actinomycetes</taxon>
        <taxon>Pseudonocardiales</taxon>
        <taxon>Pseudonocardiaceae</taxon>
        <taxon>Kibdelosporangium</taxon>
    </lineage>
</organism>
<evidence type="ECO:0000313" key="4">
    <source>
        <dbReference type="Proteomes" id="UP001597045"/>
    </source>
</evidence>
<accession>A0ABW3MHG9</accession>
<evidence type="ECO:0000313" key="3">
    <source>
        <dbReference type="EMBL" id="MFD1049558.1"/>
    </source>
</evidence>
<dbReference type="EMBL" id="JBHTIS010002251">
    <property type="protein sequence ID" value="MFD1049558.1"/>
    <property type="molecule type" value="Genomic_DNA"/>
</dbReference>
<dbReference type="Pfam" id="PF16884">
    <property type="entry name" value="ADH_N_2"/>
    <property type="match status" value="1"/>
</dbReference>
<feature type="non-terminal residue" evidence="3">
    <location>
        <position position="86"/>
    </location>
</feature>
<gene>
    <name evidence="3" type="ORF">ACFQ1S_30520</name>
</gene>
<feature type="compositionally biased region" description="Basic and acidic residues" evidence="1">
    <location>
        <begin position="8"/>
        <end position="24"/>
    </location>
</feature>
<dbReference type="SUPFAM" id="SSF50129">
    <property type="entry name" value="GroES-like"/>
    <property type="match status" value="1"/>
</dbReference>
<name>A0ABW3MHG9_9PSEU</name>
<comment type="caution">
    <text evidence="3">The sequence shown here is derived from an EMBL/GenBank/DDBJ whole genome shotgun (WGS) entry which is preliminary data.</text>
</comment>
<dbReference type="Gene3D" id="3.90.180.10">
    <property type="entry name" value="Medium-chain alcohol dehydrogenases, catalytic domain"/>
    <property type="match status" value="1"/>
</dbReference>
<evidence type="ECO:0000256" key="1">
    <source>
        <dbReference type="SAM" id="MobiDB-lite"/>
    </source>
</evidence>
<dbReference type="InterPro" id="IPR011032">
    <property type="entry name" value="GroES-like_sf"/>
</dbReference>
<dbReference type="InterPro" id="IPR041694">
    <property type="entry name" value="ADH_N_2"/>
</dbReference>
<evidence type="ECO:0000259" key="2">
    <source>
        <dbReference type="Pfam" id="PF16884"/>
    </source>
</evidence>
<reference evidence="4" key="1">
    <citation type="journal article" date="2019" name="Int. J. Syst. Evol. Microbiol.">
        <title>The Global Catalogue of Microorganisms (GCM) 10K type strain sequencing project: providing services to taxonomists for standard genome sequencing and annotation.</title>
        <authorList>
            <consortium name="The Broad Institute Genomics Platform"/>
            <consortium name="The Broad Institute Genome Sequencing Center for Infectious Disease"/>
            <person name="Wu L."/>
            <person name="Ma J."/>
        </authorList>
    </citation>
    <scope>NUCLEOTIDE SEQUENCE [LARGE SCALE GENOMIC DNA]</scope>
    <source>
        <strain evidence="4">JCM 31486</strain>
    </source>
</reference>
<protein>
    <submittedName>
        <fullName evidence="3">NADP-dependent oxidoreductase</fullName>
    </submittedName>
</protein>
<feature type="domain" description="Oxidoreductase N-terminal" evidence="2">
    <location>
        <begin position="8"/>
        <end position="85"/>
    </location>
</feature>
<dbReference type="Proteomes" id="UP001597045">
    <property type="component" value="Unassembled WGS sequence"/>
</dbReference>
<feature type="region of interest" description="Disordered" evidence="1">
    <location>
        <begin position="1"/>
        <end position="32"/>
    </location>
</feature>
<keyword evidence="4" id="KW-1185">Reference proteome</keyword>
<sequence length="86" mass="9224">MTIPANAREFRLASRPDGTPKPENFDLAEVPVPTPGDGQVLVRNQYLSVDPYMRGRMRDVKSYAPPYAVGEALYGGAVGEVVASGS</sequence>